<evidence type="ECO:0000313" key="2">
    <source>
        <dbReference type="EMBL" id="HJA91382.1"/>
    </source>
</evidence>
<organism evidence="2 3">
    <name type="scientific">Candidatus Jeotgalibaca merdavium</name>
    <dbReference type="NCBI Taxonomy" id="2838627"/>
    <lineage>
        <taxon>Bacteria</taxon>
        <taxon>Bacillati</taxon>
        <taxon>Bacillota</taxon>
        <taxon>Bacilli</taxon>
        <taxon>Lactobacillales</taxon>
        <taxon>Carnobacteriaceae</taxon>
        <taxon>Jeotgalibaca</taxon>
    </lineage>
</organism>
<dbReference type="InterPro" id="IPR040026">
    <property type="entry name" value="FliD"/>
</dbReference>
<feature type="domain" description="Flagellar hook-associated protein 2 C-terminal" evidence="1">
    <location>
        <begin position="1"/>
        <end position="221"/>
    </location>
</feature>
<evidence type="ECO:0000313" key="3">
    <source>
        <dbReference type="Proteomes" id="UP000886856"/>
    </source>
</evidence>
<name>A0A9D2I346_9LACT</name>
<gene>
    <name evidence="2" type="primary">fliD</name>
    <name evidence="2" type="ORF">H9948_11395</name>
</gene>
<keyword evidence="2" id="KW-0969">Cilium</keyword>
<reference evidence="2" key="2">
    <citation type="submission" date="2021-04" db="EMBL/GenBank/DDBJ databases">
        <authorList>
            <person name="Gilroy R."/>
        </authorList>
    </citation>
    <scope>NUCLEOTIDE SEQUENCE</scope>
    <source>
        <strain evidence="2">CHK171-505</strain>
    </source>
</reference>
<accession>A0A9D2I346</accession>
<dbReference type="Pfam" id="PF07195">
    <property type="entry name" value="FliD_C"/>
    <property type="match status" value="1"/>
</dbReference>
<evidence type="ECO:0000259" key="1">
    <source>
        <dbReference type="Pfam" id="PF07195"/>
    </source>
</evidence>
<dbReference type="PANTHER" id="PTHR30288">
    <property type="entry name" value="FLAGELLAR CAP/ASSEMBLY PROTEIN FLID"/>
    <property type="match status" value="1"/>
</dbReference>
<proteinExistence type="predicted"/>
<keyword evidence="2" id="KW-0282">Flagellum</keyword>
<reference evidence="2" key="1">
    <citation type="journal article" date="2021" name="PeerJ">
        <title>Extensive microbial diversity within the chicken gut microbiome revealed by metagenomics and culture.</title>
        <authorList>
            <person name="Gilroy R."/>
            <person name="Ravi A."/>
            <person name="Getino M."/>
            <person name="Pursley I."/>
            <person name="Horton D.L."/>
            <person name="Alikhan N.F."/>
            <person name="Baker D."/>
            <person name="Gharbi K."/>
            <person name="Hall N."/>
            <person name="Watson M."/>
            <person name="Adriaenssens E.M."/>
            <person name="Foster-Nyarko E."/>
            <person name="Jarju S."/>
            <person name="Secka A."/>
            <person name="Antonio M."/>
            <person name="Oren A."/>
            <person name="Chaudhuri R.R."/>
            <person name="La Ragione R."/>
            <person name="Hildebrand F."/>
            <person name="Pallen M.J."/>
        </authorList>
    </citation>
    <scope>NUCLEOTIDE SEQUENCE</scope>
    <source>
        <strain evidence="2">CHK171-505</strain>
    </source>
</reference>
<comment type="caution">
    <text evidence="2">The sequence shown here is derived from an EMBL/GenBank/DDBJ whole genome shotgun (WGS) entry which is preliminary data.</text>
</comment>
<dbReference type="EMBL" id="DWYW01000266">
    <property type="protein sequence ID" value="HJA91382.1"/>
    <property type="molecule type" value="Genomic_DNA"/>
</dbReference>
<dbReference type="GO" id="GO:0009421">
    <property type="term" value="C:bacterial-type flagellum filament cap"/>
    <property type="evidence" value="ECO:0007669"/>
    <property type="project" value="InterPro"/>
</dbReference>
<sequence length="241" mass="26156">SNQISDVMDGVTLDLKEVTSQAIKVEIADDLGKTEIAVKDFVDQYNSTMSFIGGLLSVGDPSQENNETGALAGDSSLIRLQSQLRSLLTNTVDNGNAGANTVKSIGIEVDRDGVASFDADKLKEALKEDSSKVRDLFTFTKTSVNAAGETVEEEIGIGQKFESLINSFTDSKDGIIATKNATYDKLIKNITERITVFNDRLETKRQQYITKFTALDVAMMEAESQLSYMASQFSNSSSSNS</sequence>
<keyword evidence="2" id="KW-0966">Cell projection</keyword>
<protein>
    <submittedName>
        <fullName evidence="2">Flagellar filament capping protein FliD</fullName>
    </submittedName>
</protein>
<dbReference type="InterPro" id="IPR010809">
    <property type="entry name" value="FliD_C"/>
</dbReference>
<dbReference type="PANTHER" id="PTHR30288:SF0">
    <property type="entry name" value="FLAGELLAR HOOK-ASSOCIATED PROTEIN 2"/>
    <property type="match status" value="1"/>
</dbReference>
<dbReference type="Proteomes" id="UP000886856">
    <property type="component" value="Unassembled WGS sequence"/>
</dbReference>
<dbReference type="GO" id="GO:0007155">
    <property type="term" value="P:cell adhesion"/>
    <property type="evidence" value="ECO:0007669"/>
    <property type="project" value="InterPro"/>
</dbReference>
<feature type="non-terminal residue" evidence="2">
    <location>
        <position position="1"/>
    </location>
</feature>
<dbReference type="AlphaFoldDB" id="A0A9D2I346"/>
<dbReference type="GO" id="GO:0071973">
    <property type="term" value="P:bacterial-type flagellum-dependent cell motility"/>
    <property type="evidence" value="ECO:0007669"/>
    <property type="project" value="TreeGrafter"/>
</dbReference>